<keyword evidence="2" id="KW-1185">Reference proteome</keyword>
<dbReference type="EMBL" id="JAUZQC010000021">
    <property type="protein sequence ID" value="KAK5852047.1"/>
    <property type="molecule type" value="Genomic_DNA"/>
</dbReference>
<gene>
    <name evidence="1" type="ORF">PBY51_023551</name>
</gene>
<reference evidence="1 2" key="2">
    <citation type="journal article" date="2023" name="Mol. Biol. Evol.">
        <title>Genomics of Secondarily Temperate Adaptation in the Only Non-Antarctic Icefish.</title>
        <authorList>
            <person name="Rivera-Colon A.G."/>
            <person name="Rayamajhi N."/>
            <person name="Minhas B.F."/>
            <person name="Madrigal G."/>
            <person name="Bilyk K.T."/>
            <person name="Yoon V."/>
            <person name="Hune M."/>
            <person name="Gregory S."/>
            <person name="Cheng C.H.C."/>
            <person name="Catchen J.M."/>
        </authorList>
    </citation>
    <scope>NUCLEOTIDE SEQUENCE [LARGE SCALE GENOMIC DNA]</scope>
    <source>
        <strain evidence="1">JMC-PN-2008</strain>
    </source>
</reference>
<reference evidence="1 2" key="1">
    <citation type="journal article" date="2023" name="Genes (Basel)">
        <title>Chromosome-Level Genome Assembly and Circadian Gene Repertoire of the Patagonia Blennie Eleginops maclovinus-The Closest Ancestral Proxy of Antarctic Cryonotothenioids.</title>
        <authorList>
            <person name="Cheng C.C."/>
            <person name="Rivera-Colon A.G."/>
            <person name="Minhas B.F."/>
            <person name="Wilson L."/>
            <person name="Rayamajhi N."/>
            <person name="Vargas-Chacoff L."/>
            <person name="Catchen J.M."/>
        </authorList>
    </citation>
    <scope>NUCLEOTIDE SEQUENCE [LARGE SCALE GENOMIC DNA]</scope>
    <source>
        <strain evidence="1">JMC-PN-2008</strain>
    </source>
</reference>
<proteinExistence type="predicted"/>
<organism evidence="1 2">
    <name type="scientific">Eleginops maclovinus</name>
    <name type="common">Patagonian blennie</name>
    <name type="synonym">Eleginus maclovinus</name>
    <dbReference type="NCBI Taxonomy" id="56733"/>
    <lineage>
        <taxon>Eukaryota</taxon>
        <taxon>Metazoa</taxon>
        <taxon>Chordata</taxon>
        <taxon>Craniata</taxon>
        <taxon>Vertebrata</taxon>
        <taxon>Euteleostomi</taxon>
        <taxon>Actinopterygii</taxon>
        <taxon>Neopterygii</taxon>
        <taxon>Teleostei</taxon>
        <taxon>Neoteleostei</taxon>
        <taxon>Acanthomorphata</taxon>
        <taxon>Eupercaria</taxon>
        <taxon>Perciformes</taxon>
        <taxon>Notothenioidei</taxon>
        <taxon>Eleginopidae</taxon>
        <taxon>Eleginops</taxon>
    </lineage>
</organism>
<evidence type="ECO:0000313" key="2">
    <source>
        <dbReference type="Proteomes" id="UP001346869"/>
    </source>
</evidence>
<dbReference type="AlphaFoldDB" id="A0AAN7WZ05"/>
<dbReference type="Proteomes" id="UP001346869">
    <property type="component" value="Unassembled WGS sequence"/>
</dbReference>
<evidence type="ECO:0000313" key="1">
    <source>
        <dbReference type="EMBL" id="KAK5852047.1"/>
    </source>
</evidence>
<protein>
    <submittedName>
        <fullName evidence="1">Uncharacterized protein</fullName>
    </submittedName>
</protein>
<sequence>MFQPQRQEEETRRGGESREEMLRLTQWTYWVHPQGVYECVGFGSGKRVCLAVSVVVEVTWERGLRKGTERGEGSGVEEARK</sequence>
<name>A0AAN7WZ05_ELEMC</name>
<comment type="caution">
    <text evidence="1">The sequence shown here is derived from an EMBL/GenBank/DDBJ whole genome shotgun (WGS) entry which is preliminary data.</text>
</comment>
<accession>A0AAN7WZ05</accession>